<dbReference type="EMBL" id="ML977000">
    <property type="protein sequence ID" value="KAF1954191.1"/>
    <property type="molecule type" value="Genomic_DNA"/>
</dbReference>
<feature type="compositionally biased region" description="Low complexity" evidence="1">
    <location>
        <begin position="598"/>
        <end position="614"/>
    </location>
</feature>
<feature type="compositionally biased region" description="Basic and acidic residues" evidence="1">
    <location>
        <begin position="755"/>
        <end position="768"/>
    </location>
</feature>
<reference evidence="2" key="1">
    <citation type="journal article" date="2020" name="Stud. Mycol.">
        <title>101 Dothideomycetes genomes: a test case for predicting lifestyles and emergence of pathogens.</title>
        <authorList>
            <person name="Haridas S."/>
            <person name="Albert R."/>
            <person name="Binder M."/>
            <person name="Bloem J."/>
            <person name="Labutti K."/>
            <person name="Salamov A."/>
            <person name="Andreopoulos B."/>
            <person name="Baker S."/>
            <person name="Barry K."/>
            <person name="Bills G."/>
            <person name="Bluhm B."/>
            <person name="Cannon C."/>
            <person name="Castanera R."/>
            <person name="Culley D."/>
            <person name="Daum C."/>
            <person name="Ezra D."/>
            <person name="Gonzalez J."/>
            <person name="Henrissat B."/>
            <person name="Kuo A."/>
            <person name="Liang C."/>
            <person name="Lipzen A."/>
            <person name="Lutzoni F."/>
            <person name="Magnuson J."/>
            <person name="Mondo S."/>
            <person name="Nolan M."/>
            <person name="Ohm R."/>
            <person name="Pangilinan J."/>
            <person name="Park H.-J."/>
            <person name="Ramirez L."/>
            <person name="Alfaro M."/>
            <person name="Sun H."/>
            <person name="Tritt A."/>
            <person name="Yoshinaga Y."/>
            <person name="Zwiers L.-H."/>
            <person name="Turgeon B."/>
            <person name="Goodwin S."/>
            <person name="Spatafora J."/>
            <person name="Crous P."/>
            <person name="Grigoriev I."/>
        </authorList>
    </citation>
    <scope>NUCLEOTIDE SEQUENCE</scope>
    <source>
        <strain evidence="2">CBS 675.92</strain>
    </source>
</reference>
<dbReference type="OrthoDB" id="3798150at2759"/>
<feature type="compositionally biased region" description="Pro residues" evidence="1">
    <location>
        <begin position="625"/>
        <end position="637"/>
    </location>
</feature>
<evidence type="ECO:0000313" key="2">
    <source>
        <dbReference type="EMBL" id="KAF1954191.1"/>
    </source>
</evidence>
<protein>
    <submittedName>
        <fullName evidence="2">Uncharacterized protein</fullName>
    </submittedName>
</protein>
<feature type="compositionally biased region" description="Basic residues" evidence="1">
    <location>
        <begin position="775"/>
        <end position="786"/>
    </location>
</feature>
<feature type="compositionally biased region" description="Low complexity" evidence="1">
    <location>
        <begin position="493"/>
        <end position="512"/>
    </location>
</feature>
<dbReference type="Proteomes" id="UP000800035">
    <property type="component" value="Unassembled WGS sequence"/>
</dbReference>
<feature type="compositionally biased region" description="Pro residues" evidence="1">
    <location>
        <begin position="736"/>
        <end position="752"/>
    </location>
</feature>
<feature type="region of interest" description="Disordered" evidence="1">
    <location>
        <begin position="38"/>
        <end position="58"/>
    </location>
</feature>
<name>A0A6A5TNG3_9PLEO</name>
<dbReference type="AlphaFoldDB" id="A0A6A5TNG3"/>
<keyword evidence="3" id="KW-1185">Reference proteome</keyword>
<feature type="compositionally biased region" description="Low complexity" evidence="1">
    <location>
        <begin position="310"/>
        <end position="321"/>
    </location>
</feature>
<evidence type="ECO:0000256" key="1">
    <source>
        <dbReference type="SAM" id="MobiDB-lite"/>
    </source>
</evidence>
<feature type="region of interest" description="Disordered" evidence="1">
    <location>
        <begin position="217"/>
        <end position="248"/>
    </location>
</feature>
<feature type="region of interest" description="Disordered" evidence="1">
    <location>
        <begin position="276"/>
        <end position="356"/>
    </location>
</feature>
<organism evidence="2 3">
    <name type="scientific">Byssothecium circinans</name>
    <dbReference type="NCBI Taxonomy" id="147558"/>
    <lineage>
        <taxon>Eukaryota</taxon>
        <taxon>Fungi</taxon>
        <taxon>Dikarya</taxon>
        <taxon>Ascomycota</taxon>
        <taxon>Pezizomycotina</taxon>
        <taxon>Dothideomycetes</taxon>
        <taxon>Pleosporomycetidae</taxon>
        <taxon>Pleosporales</taxon>
        <taxon>Massarineae</taxon>
        <taxon>Massarinaceae</taxon>
        <taxon>Byssothecium</taxon>
    </lineage>
</organism>
<feature type="compositionally biased region" description="Polar residues" evidence="1">
    <location>
        <begin position="38"/>
        <end position="57"/>
    </location>
</feature>
<accession>A0A6A5TNG3</accession>
<feature type="region of interest" description="Disordered" evidence="1">
    <location>
        <begin position="584"/>
        <end position="792"/>
    </location>
</feature>
<proteinExistence type="predicted"/>
<sequence length="792" mass="87488">MMPGAGLYLPETSHRVHSTRTEYKVQTSAPTKTQKYFQRISPKQSQDSERQSSTLSRKSSEDVARVFSSLPTVFDFADFASTQTKVPSDSQVFVNLIQRVRQDVTEASRLYTTHAVTDYLESWPDKKTWIDTVLLDIQRALNDIGVHVEAVRVSGGDDGSPASLRRKFEWVLSHHKKLISKQQFLTLCHQSLMATVQLMQAAEINNAFAGQDPAVHEAPARPWTNRNQDGVMRSPHSRQRLRHSSKNLSLPSITVSEVDGSKIEVPSINSVLVELPGSTPEDLPDPQNWDLYAPPRARSLSVGDPPTSPTIPISPTSPHSIKQNAVFSPLTVDPPQAWPERSSSRAPANGTPTRKFFDQVRPLPTASVLMRPHTSATQRPRAYSDEVQQFEQKARASFDHHTRPMPTVTEKPLEKPLERYDTTSTVHVSDASTVPVSAKRFRPKEVNVQKTLSKANSLPNELPYVSSTGSLMDELAQWVLPPGAHTSIHSADTTGSLSTATPATSTGSSPISPEQAVNDSCVLQDPTLLVTSPTALFESTKPLPTTYSLFPSQPNTPSLPSRAPPPVPRVIPRTEGNIITQTILENPENRKVPPEIVTLTLPPRLPPRSRQTSPARSESDLTTQTPPPRSPLPPLPPSRSGDERSRESSPIPGPRQRRHRPTTNTRKLHGDIKEAVQTDTLAAPTESTDQSSPPQKTNVTDGFGVVMIEPEEKPDVETQTTTESKVMQVELRPRMISPPPDTSRKPLPPTPFPGSEHHNEKPNEKDPVRPMTAQSKRRAAHARRMQRAFTDS</sequence>
<feature type="compositionally biased region" description="Basic residues" evidence="1">
    <location>
        <begin position="235"/>
        <end position="245"/>
    </location>
</feature>
<feature type="region of interest" description="Disordered" evidence="1">
    <location>
        <begin position="487"/>
        <end position="515"/>
    </location>
</feature>
<feature type="compositionally biased region" description="Polar residues" evidence="1">
    <location>
        <begin position="677"/>
        <end position="700"/>
    </location>
</feature>
<gene>
    <name evidence="2" type="ORF">CC80DRAFT_129903</name>
</gene>
<feature type="region of interest" description="Disordered" evidence="1">
    <location>
        <begin position="547"/>
        <end position="572"/>
    </location>
</feature>
<evidence type="ECO:0000313" key="3">
    <source>
        <dbReference type="Proteomes" id="UP000800035"/>
    </source>
</evidence>